<dbReference type="OrthoDB" id="2405465at2759"/>
<evidence type="ECO:0000256" key="1">
    <source>
        <dbReference type="SAM" id="MobiDB-lite"/>
    </source>
</evidence>
<feature type="region of interest" description="Disordered" evidence="1">
    <location>
        <begin position="173"/>
        <end position="265"/>
    </location>
</feature>
<feature type="compositionally biased region" description="Low complexity" evidence="1">
    <location>
        <begin position="99"/>
        <end position="117"/>
    </location>
</feature>
<sequence length="349" mass="38375">MGSRQEPAEKGLTKIHTIVHIEVEHFTNTLKATSHVRPQLYSPESWQYQVAENLLRASRTSYGSSSTDTYGASSATPKHAARLDSRTSTPISQKNAEGSSTQTPASTVTPATPVTPTDPHGGTIQEHVAIRIQEDENKSRGGSVPRQKSKRLSRSLSHGSWPGWTSLYYSKFDNAKDTPTTSQGSSSGDKNKDTKTTKDKSNADADTTSTTQPIQGSSTQKISSADPQPLSPSVSLTQRSSRDVQPPLPVQPKRPSPSSSIDVEPTRGWSPYVRDPVVLCPIGSILFLFGFLFPPLWWIGSFYPRRPRTSAHERWQMYNRLMSVISSFIIAGVLGIAIWYLTHKPKNDV</sequence>
<proteinExistence type="predicted"/>
<comment type="caution">
    <text evidence="3">The sequence shown here is derived from an EMBL/GenBank/DDBJ whole genome shotgun (WGS) entry which is preliminary data.</text>
</comment>
<feature type="compositionally biased region" description="Basic and acidic residues" evidence="1">
    <location>
        <begin position="189"/>
        <end position="203"/>
    </location>
</feature>
<feature type="transmembrane region" description="Helical" evidence="2">
    <location>
        <begin position="282"/>
        <end position="300"/>
    </location>
</feature>
<dbReference type="EMBL" id="CAJVPI010000222">
    <property type="protein sequence ID" value="CAG8503336.1"/>
    <property type="molecule type" value="Genomic_DNA"/>
</dbReference>
<feature type="compositionally biased region" description="Low complexity" evidence="1">
    <location>
        <begin position="61"/>
        <end position="76"/>
    </location>
</feature>
<feature type="compositionally biased region" description="Pro residues" evidence="1">
    <location>
        <begin position="246"/>
        <end position="255"/>
    </location>
</feature>
<dbReference type="Proteomes" id="UP000789739">
    <property type="component" value="Unassembled WGS sequence"/>
</dbReference>
<feature type="compositionally biased region" description="Polar residues" evidence="1">
    <location>
        <begin position="209"/>
        <end position="239"/>
    </location>
</feature>
<gene>
    <name evidence="3" type="ORF">PBRASI_LOCUS2724</name>
</gene>
<evidence type="ECO:0000313" key="3">
    <source>
        <dbReference type="EMBL" id="CAG8503336.1"/>
    </source>
</evidence>
<evidence type="ECO:0000256" key="2">
    <source>
        <dbReference type="SAM" id="Phobius"/>
    </source>
</evidence>
<feature type="compositionally biased region" description="Polar residues" evidence="1">
    <location>
        <begin position="86"/>
        <end position="98"/>
    </location>
</feature>
<reference evidence="3" key="1">
    <citation type="submission" date="2021-06" db="EMBL/GenBank/DDBJ databases">
        <authorList>
            <person name="Kallberg Y."/>
            <person name="Tangrot J."/>
            <person name="Rosling A."/>
        </authorList>
    </citation>
    <scope>NUCLEOTIDE SEQUENCE</scope>
    <source>
        <strain evidence="3">BR232B</strain>
    </source>
</reference>
<feature type="transmembrane region" description="Helical" evidence="2">
    <location>
        <begin position="321"/>
        <end position="341"/>
    </location>
</feature>
<evidence type="ECO:0000313" key="4">
    <source>
        <dbReference type="Proteomes" id="UP000789739"/>
    </source>
</evidence>
<keyword evidence="2" id="KW-1133">Transmembrane helix</keyword>
<protein>
    <submittedName>
        <fullName evidence="3">8133_t:CDS:1</fullName>
    </submittedName>
</protein>
<keyword evidence="2" id="KW-0812">Transmembrane</keyword>
<feature type="region of interest" description="Disordered" evidence="1">
    <location>
        <begin position="61"/>
        <end position="160"/>
    </location>
</feature>
<organism evidence="3 4">
    <name type="scientific">Paraglomus brasilianum</name>
    <dbReference type="NCBI Taxonomy" id="144538"/>
    <lineage>
        <taxon>Eukaryota</taxon>
        <taxon>Fungi</taxon>
        <taxon>Fungi incertae sedis</taxon>
        <taxon>Mucoromycota</taxon>
        <taxon>Glomeromycotina</taxon>
        <taxon>Glomeromycetes</taxon>
        <taxon>Paraglomerales</taxon>
        <taxon>Paraglomeraceae</taxon>
        <taxon>Paraglomus</taxon>
    </lineage>
</organism>
<accession>A0A9N8ZQB9</accession>
<keyword evidence="4" id="KW-1185">Reference proteome</keyword>
<dbReference type="AlphaFoldDB" id="A0A9N8ZQB9"/>
<name>A0A9N8ZQB9_9GLOM</name>
<keyword evidence="2" id="KW-0472">Membrane</keyword>
<feature type="compositionally biased region" description="Basic and acidic residues" evidence="1">
    <location>
        <begin position="128"/>
        <end position="139"/>
    </location>
</feature>